<keyword evidence="1" id="KW-0472">Membrane</keyword>
<proteinExistence type="predicted"/>
<comment type="caution">
    <text evidence="2">The sequence shown here is derived from an EMBL/GenBank/DDBJ whole genome shotgun (WGS) entry which is preliminary data.</text>
</comment>
<name>X0W5Q3_9ZZZZ</name>
<feature type="transmembrane region" description="Helical" evidence="1">
    <location>
        <begin position="20"/>
        <end position="38"/>
    </location>
</feature>
<feature type="non-terminal residue" evidence="2">
    <location>
        <position position="144"/>
    </location>
</feature>
<dbReference type="AlphaFoldDB" id="X0W5Q3"/>
<evidence type="ECO:0000256" key="1">
    <source>
        <dbReference type="SAM" id="Phobius"/>
    </source>
</evidence>
<reference evidence="2" key="1">
    <citation type="journal article" date="2014" name="Front. Microbiol.">
        <title>High frequency of phylogenetically diverse reductive dehalogenase-homologous genes in deep subseafloor sedimentary metagenomes.</title>
        <authorList>
            <person name="Kawai M."/>
            <person name="Futagami T."/>
            <person name="Toyoda A."/>
            <person name="Takaki Y."/>
            <person name="Nishi S."/>
            <person name="Hori S."/>
            <person name="Arai W."/>
            <person name="Tsubouchi T."/>
            <person name="Morono Y."/>
            <person name="Uchiyama I."/>
            <person name="Ito T."/>
            <person name="Fujiyama A."/>
            <person name="Inagaki F."/>
            <person name="Takami H."/>
        </authorList>
    </citation>
    <scope>NUCLEOTIDE SEQUENCE</scope>
    <source>
        <strain evidence="2">Expedition CK06-06</strain>
    </source>
</reference>
<dbReference type="EMBL" id="BARS01034233">
    <property type="protein sequence ID" value="GAG19943.1"/>
    <property type="molecule type" value="Genomic_DNA"/>
</dbReference>
<gene>
    <name evidence="2" type="ORF">S01H1_52918</name>
</gene>
<evidence type="ECO:0008006" key="3">
    <source>
        <dbReference type="Google" id="ProtNLM"/>
    </source>
</evidence>
<protein>
    <recommendedName>
        <fullName evidence="3">ABC transporter permease</fullName>
    </recommendedName>
</protein>
<keyword evidence="1" id="KW-1133">Transmembrane helix</keyword>
<keyword evidence="1" id="KW-0812">Transmembrane</keyword>
<accession>X0W5Q3</accession>
<sequence>MSGNYLTVKGFLKYVARRTLLMFITVVIATYLTILVANMGGHVDTIIRGELQIQISMEYRNNPDYEGFTSEELRPIIEQRFEQEIKRRGLDTPFILRSFIYLRNALTLDLGSAQFLTSDSGSRFVRNIIMERLPQTVILFTTAT</sequence>
<organism evidence="2">
    <name type="scientific">marine sediment metagenome</name>
    <dbReference type="NCBI Taxonomy" id="412755"/>
    <lineage>
        <taxon>unclassified sequences</taxon>
        <taxon>metagenomes</taxon>
        <taxon>ecological metagenomes</taxon>
    </lineage>
</organism>
<evidence type="ECO:0000313" key="2">
    <source>
        <dbReference type="EMBL" id="GAG19943.1"/>
    </source>
</evidence>